<dbReference type="InterPro" id="IPR013525">
    <property type="entry name" value="ABC2_TM"/>
</dbReference>
<dbReference type="PIRSF" id="PIRSF006648">
    <property type="entry name" value="DrrB"/>
    <property type="match status" value="1"/>
</dbReference>
<evidence type="ECO:0000256" key="5">
    <source>
        <dbReference type="ARBA" id="ARBA00022692"/>
    </source>
</evidence>
<dbReference type="AlphaFoldDB" id="A0A511Z0R9"/>
<keyword evidence="12" id="KW-1185">Reference proteome</keyword>
<feature type="transmembrane region" description="Helical" evidence="9">
    <location>
        <begin position="214"/>
        <end position="236"/>
    </location>
</feature>
<dbReference type="EMBL" id="BJYK01000009">
    <property type="protein sequence ID" value="GEN80976.1"/>
    <property type="molecule type" value="Genomic_DNA"/>
</dbReference>
<evidence type="ECO:0000259" key="10">
    <source>
        <dbReference type="PROSITE" id="PS51012"/>
    </source>
</evidence>
<keyword evidence="3 9" id="KW-0813">Transport</keyword>
<comment type="subcellular location">
    <subcellularLocation>
        <location evidence="1 9">Cell membrane</location>
        <topology evidence="1 9">Multi-pass membrane protein</topology>
    </subcellularLocation>
</comment>
<dbReference type="GO" id="GO:0043190">
    <property type="term" value="C:ATP-binding cassette (ABC) transporter complex"/>
    <property type="evidence" value="ECO:0007669"/>
    <property type="project" value="InterPro"/>
</dbReference>
<protein>
    <recommendedName>
        <fullName evidence="9">Transport permease protein</fullName>
    </recommendedName>
</protein>
<feature type="transmembrane region" description="Helical" evidence="9">
    <location>
        <begin position="21"/>
        <end position="40"/>
    </location>
</feature>
<evidence type="ECO:0000256" key="7">
    <source>
        <dbReference type="ARBA" id="ARBA00023136"/>
    </source>
</evidence>
<feature type="domain" description="ABC transmembrane type-2" evidence="10">
    <location>
        <begin position="11"/>
        <end position="239"/>
    </location>
</feature>
<dbReference type="InterPro" id="IPR051449">
    <property type="entry name" value="ABC-2_transporter_component"/>
</dbReference>
<dbReference type="Proteomes" id="UP000321484">
    <property type="component" value="Unassembled WGS sequence"/>
</dbReference>
<dbReference type="GO" id="GO:0140359">
    <property type="term" value="F:ABC-type transporter activity"/>
    <property type="evidence" value="ECO:0007669"/>
    <property type="project" value="InterPro"/>
</dbReference>
<evidence type="ECO:0000256" key="3">
    <source>
        <dbReference type="ARBA" id="ARBA00022448"/>
    </source>
</evidence>
<evidence type="ECO:0000256" key="1">
    <source>
        <dbReference type="ARBA" id="ARBA00004651"/>
    </source>
</evidence>
<evidence type="ECO:0000313" key="12">
    <source>
        <dbReference type="Proteomes" id="UP000321484"/>
    </source>
</evidence>
<dbReference type="PANTHER" id="PTHR30294">
    <property type="entry name" value="MEMBRANE COMPONENT OF ABC TRANSPORTER YHHJ-RELATED"/>
    <property type="match status" value="1"/>
</dbReference>
<feature type="transmembrane region" description="Helical" evidence="9">
    <location>
        <begin position="52"/>
        <end position="71"/>
    </location>
</feature>
<evidence type="ECO:0000256" key="9">
    <source>
        <dbReference type="RuleBase" id="RU361157"/>
    </source>
</evidence>
<gene>
    <name evidence="11" type="ORF">AFE02nite_27100</name>
</gene>
<dbReference type="PANTHER" id="PTHR30294:SF38">
    <property type="entry name" value="TRANSPORT PERMEASE PROTEIN"/>
    <property type="match status" value="1"/>
</dbReference>
<keyword evidence="4 9" id="KW-1003">Cell membrane</keyword>
<dbReference type="Pfam" id="PF01061">
    <property type="entry name" value="ABC2_membrane"/>
    <property type="match status" value="1"/>
</dbReference>
<feature type="transmembrane region" description="Helical" evidence="9">
    <location>
        <begin position="92"/>
        <end position="116"/>
    </location>
</feature>
<keyword evidence="6 9" id="KW-1133">Transmembrane helix</keyword>
<feature type="transmembrane region" description="Helical" evidence="9">
    <location>
        <begin position="158"/>
        <end position="177"/>
    </location>
</feature>
<dbReference type="RefSeq" id="WP_034249381.1">
    <property type="nucleotide sequence ID" value="NZ_BJYK01000009.1"/>
</dbReference>
<evidence type="ECO:0000313" key="11">
    <source>
        <dbReference type="EMBL" id="GEN80976.1"/>
    </source>
</evidence>
<feature type="transmembrane region" description="Helical" evidence="9">
    <location>
        <begin position="128"/>
        <end position="151"/>
    </location>
</feature>
<proteinExistence type="inferred from homology"/>
<accession>A0A511Z0R9</accession>
<dbReference type="GO" id="GO:0046677">
    <property type="term" value="P:response to antibiotic"/>
    <property type="evidence" value="ECO:0007669"/>
    <property type="project" value="UniProtKB-KW"/>
</dbReference>
<evidence type="ECO:0000256" key="4">
    <source>
        <dbReference type="ARBA" id="ARBA00022475"/>
    </source>
</evidence>
<dbReference type="OrthoDB" id="9776218at2"/>
<evidence type="ECO:0000256" key="6">
    <source>
        <dbReference type="ARBA" id="ARBA00022989"/>
    </source>
</evidence>
<reference evidence="11 12" key="1">
    <citation type="submission" date="2019-07" db="EMBL/GenBank/DDBJ databases">
        <title>Whole genome shotgun sequence of Actinotalea fermentans NBRC 105374.</title>
        <authorList>
            <person name="Hosoyama A."/>
            <person name="Uohara A."/>
            <person name="Ohji S."/>
            <person name="Ichikawa N."/>
        </authorList>
    </citation>
    <scope>NUCLEOTIDE SEQUENCE [LARGE SCALE GENOMIC DNA]</scope>
    <source>
        <strain evidence="11 12">NBRC 105374</strain>
    </source>
</reference>
<evidence type="ECO:0000256" key="8">
    <source>
        <dbReference type="ARBA" id="ARBA00023251"/>
    </source>
</evidence>
<keyword evidence="5 9" id="KW-0812">Transmembrane</keyword>
<keyword evidence="8" id="KW-0046">Antibiotic resistance</keyword>
<comment type="caution">
    <text evidence="11">The sequence shown here is derived from an EMBL/GenBank/DDBJ whole genome shotgun (WGS) entry which is preliminary data.</text>
</comment>
<keyword evidence="7 9" id="KW-0472">Membrane</keyword>
<name>A0A511Z0R9_9CELL</name>
<dbReference type="InterPro" id="IPR047817">
    <property type="entry name" value="ABC2_TM_bact-type"/>
</dbReference>
<evidence type="ECO:0000256" key="2">
    <source>
        <dbReference type="ARBA" id="ARBA00007783"/>
    </source>
</evidence>
<comment type="similarity">
    <text evidence="2 9">Belongs to the ABC-2 integral membrane protein family.</text>
</comment>
<sequence length="241" mass="26016">MITTLTLSTAARVLRHDRRTIALILVVPCFLMGIVAWMFSDTPMVIDQFGPLLLGVFPMFVMFLITSVATLRERQSGTLERLMTTPIRRADFVLGYALAFAVLATLQGLVLTGFAIWVCGMDAQGDLWLIVAVAVLDAVLGCVLGLAASALANTEFQAVQMMPLFIIPQLLTGGLLMPRDQMPQAIEWFSRAMPLTYGMESLQDLARGAELGDIAGAVGAIGAFIVASLALAITTLRRRTP</sequence>
<dbReference type="InterPro" id="IPR000412">
    <property type="entry name" value="ABC_2_transport"/>
</dbReference>
<organism evidence="11 12">
    <name type="scientific">Actinotalea fermentans</name>
    <dbReference type="NCBI Taxonomy" id="43671"/>
    <lineage>
        <taxon>Bacteria</taxon>
        <taxon>Bacillati</taxon>
        <taxon>Actinomycetota</taxon>
        <taxon>Actinomycetes</taxon>
        <taxon>Micrococcales</taxon>
        <taxon>Cellulomonadaceae</taxon>
        <taxon>Actinotalea</taxon>
    </lineage>
</organism>
<dbReference type="PROSITE" id="PS51012">
    <property type="entry name" value="ABC_TM2"/>
    <property type="match status" value="1"/>
</dbReference>